<evidence type="ECO:0000313" key="2">
    <source>
        <dbReference type="Proteomes" id="UP001596512"/>
    </source>
</evidence>
<dbReference type="EMBL" id="JBHTEY010000004">
    <property type="protein sequence ID" value="MFC7615520.1"/>
    <property type="molecule type" value="Genomic_DNA"/>
</dbReference>
<organism evidence="1 2">
    <name type="scientific">Actinokineospora soli</name>
    <dbReference type="NCBI Taxonomy" id="1048753"/>
    <lineage>
        <taxon>Bacteria</taxon>
        <taxon>Bacillati</taxon>
        <taxon>Actinomycetota</taxon>
        <taxon>Actinomycetes</taxon>
        <taxon>Pseudonocardiales</taxon>
        <taxon>Pseudonocardiaceae</taxon>
        <taxon>Actinokineospora</taxon>
    </lineage>
</organism>
<name>A0ABW2TR94_9PSEU</name>
<proteinExistence type="predicted"/>
<accession>A0ABW2TR94</accession>
<reference evidence="2" key="1">
    <citation type="journal article" date="2019" name="Int. J. Syst. Evol. Microbiol.">
        <title>The Global Catalogue of Microorganisms (GCM) 10K type strain sequencing project: providing services to taxonomists for standard genome sequencing and annotation.</title>
        <authorList>
            <consortium name="The Broad Institute Genomics Platform"/>
            <consortium name="The Broad Institute Genome Sequencing Center for Infectious Disease"/>
            <person name="Wu L."/>
            <person name="Ma J."/>
        </authorList>
    </citation>
    <scope>NUCLEOTIDE SEQUENCE [LARGE SCALE GENOMIC DNA]</scope>
    <source>
        <strain evidence="2">JCM 17695</strain>
    </source>
</reference>
<dbReference type="Pfam" id="PF19953">
    <property type="entry name" value="EACC1"/>
    <property type="match status" value="1"/>
</dbReference>
<protein>
    <submittedName>
        <fullName evidence="1">Uncharacterized protein</fullName>
    </submittedName>
</protein>
<dbReference type="Proteomes" id="UP001596512">
    <property type="component" value="Unassembled WGS sequence"/>
</dbReference>
<keyword evidence="2" id="KW-1185">Reference proteome</keyword>
<evidence type="ECO:0000313" key="1">
    <source>
        <dbReference type="EMBL" id="MFC7615520.1"/>
    </source>
</evidence>
<comment type="caution">
    <text evidence="1">The sequence shown here is derived from an EMBL/GenBank/DDBJ whole genome shotgun (WGS) entry which is preliminary data.</text>
</comment>
<sequence length="93" mass="10095">MFDWLAVEPELRGRVRYVDAEVGAGELGALSDVLVVGGAVTALAVSLREYFTQRAGVKVVVSGPRGRVEIDAERARDIEALVRDLRDLDGREA</sequence>
<dbReference type="InterPro" id="IPR045428">
    <property type="entry name" value="EACC1"/>
</dbReference>
<gene>
    <name evidence="1" type="ORF">ACFQV2_20480</name>
</gene>